<dbReference type="EMBL" id="LSRL02000052">
    <property type="protein sequence ID" value="TDG46831.1"/>
    <property type="molecule type" value="Genomic_DNA"/>
</dbReference>
<evidence type="ECO:0000256" key="5">
    <source>
        <dbReference type="PROSITE-ProRule" id="PRU00108"/>
    </source>
</evidence>
<keyword evidence="2 5" id="KW-0238">DNA-binding</keyword>
<keyword evidence="4 5" id="KW-0539">Nucleus</keyword>
<feature type="compositionally biased region" description="Acidic residues" evidence="7">
    <location>
        <begin position="346"/>
        <end position="359"/>
    </location>
</feature>
<evidence type="ECO:0000256" key="6">
    <source>
        <dbReference type="RuleBase" id="RU000682"/>
    </source>
</evidence>
<evidence type="ECO:0000256" key="7">
    <source>
        <dbReference type="SAM" id="MobiDB-lite"/>
    </source>
</evidence>
<dbReference type="GO" id="GO:0000981">
    <property type="term" value="F:DNA-binding transcription factor activity, RNA polymerase II-specific"/>
    <property type="evidence" value="ECO:0007669"/>
    <property type="project" value="InterPro"/>
</dbReference>
<dbReference type="OMA" id="CEGFPNP"/>
<dbReference type="SUPFAM" id="SSF46689">
    <property type="entry name" value="Homeodomain-like"/>
    <property type="match status" value="1"/>
</dbReference>
<dbReference type="InterPro" id="IPR017970">
    <property type="entry name" value="Homeobox_CS"/>
</dbReference>
<evidence type="ECO:0000313" key="10">
    <source>
        <dbReference type="Proteomes" id="UP000295192"/>
    </source>
</evidence>
<feature type="domain" description="Homeobox" evidence="8">
    <location>
        <begin position="241"/>
        <end position="301"/>
    </location>
</feature>
<dbReference type="InterPro" id="IPR020479">
    <property type="entry name" value="HD_metazoa"/>
</dbReference>
<feature type="compositionally biased region" description="Low complexity" evidence="7">
    <location>
        <begin position="309"/>
        <end position="327"/>
    </location>
</feature>
<comment type="subcellular location">
    <subcellularLocation>
        <location evidence="1 5 6">Nucleus</location>
    </subcellularLocation>
</comment>
<dbReference type="Proteomes" id="UP000295192">
    <property type="component" value="Unassembled WGS sequence"/>
</dbReference>
<keyword evidence="10" id="KW-1185">Reference proteome</keyword>
<gene>
    <name evidence="9" type="ORF">AWZ03_006715</name>
</gene>
<accession>A0A484BGE7</accession>
<name>A0A484BGE7_DRONA</name>
<evidence type="ECO:0000259" key="8">
    <source>
        <dbReference type="PROSITE" id="PS50071"/>
    </source>
</evidence>
<dbReference type="GO" id="GO:0000978">
    <property type="term" value="F:RNA polymerase II cis-regulatory region sequence-specific DNA binding"/>
    <property type="evidence" value="ECO:0007669"/>
    <property type="project" value="TreeGrafter"/>
</dbReference>
<dbReference type="PROSITE" id="PS00027">
    <property type="entry name" value="HOMEOBOX_1"/>
    <property type="match status" value="1"/>
</dbReference>
<evidence type="ECO:0000256" key="1">
    <source>
        <dbReference type="ARBA" id="ARBA00004123"/>
    </source>
</evidence>
<dbReference type="OrthoDB" id="6159439at2759"/>
<dbReference type="InterPro" id="IPR051000">
    <property type="entry name" value="Homeobox_DNA-bind_prot"/>
</dbReference>
<dbReference type="STRING" id="7232.A0A484BGE7"/>
<comment type="caution">
    <text evidence="9">The sequence shown here is derived from an EMBL/GenBank/DDBJ whole genome shotgun (WGS) entry which is preliminary data.</text>
</comment>
<dbReference type="SMART" id="SM00389">
    <property type="entry name" value="HOX"/>
    <property type="match status" value="1"/>
</dbReference>
<evidence type="ECO:0000256" key="4">
    <source>
        <dbReference type="ARBA" id="ARBA00023242"/>
    </source>
</evidence>
<protein>
    <recommendedName>
        <fullName evidence="8">Homeobox domain-containing protein</fullName>
    </recommendedName>
</protein>
<evidence type="ECO:0000256" key="3">
    <source>
        <dbReference type="ARBA" id="ARBA00023155"/>
    </source>
</evidence>
<dbReference type="CDD" id="cd00086">
    <property type="entry name" value="homeodomain"/>
    <property type="match status" value="1"/>
</dbReference>
<evidence type="ECO:0000313" key="9">
    <source>
        <dbReference type="EMBL" id="TDG46831.1"/>
    </source>
</evidence>
<dbReference type="PANTHER" id="PTHR24324">
    <property type="entry name" value="HOMEOBOX PROTEIN HHEX"/>
    <property type="match status" value="1"/>
</dbReference>
<feature type="region of interest" description="Disordered" evidence="7">
    <location>
        <begin position="293"/>
        <end position="368"/>
    </location>
</feature>
<feature type="compositionally biased region" description="Basic residues" evidence="7">
    <location>
        <begin position="294"/>
        <end position="303"/>
    </location>
</feature>
<dbReference type="PANTHER" id="PTHR24324:SF5">
    <property type="entry name" value="HEMATOPOIETICALLY-EXPRESSED HOMEOBOX PROTEIN HHEX"/>
    <property type="match status" value="1"/>
</dbReference>
<keyword evidence="3 5" id="KW-0371">Homeobox</keyword>
<sequence>MELPSEGSIRSTNSITQSNELAMTTFVDHSGDCKRQRPFQLVHRLRPFKTRRLSSQLGAFSFEPPKIGQHHHNMDNNTLKANRSAFSIDNILEHKTQTTEVIKKPQAQTPTQSSPCTAFAPPAGSPVQSIYDLSTQYALKNLESGSGTLLPPSSVRLNPVYSDPASLFYQQMLNLQKNSSLFIPHFQAAALAAAAQPAAYCDQYSPFLDCEGFSNPATAAAALYCNAAYPAASFYMSNFGVKRKGGQIRFTSQQTKNLENRFASSKYLSPEERRHLALQLKLTDRQVKTWFQNRRAKWRRANQTKRQSNHATATPTANTNNSSSSAAYAQRGTGHSEDEDRMYLSADEEDDEDEEESIGEDGAQHVAT</sequence>
<dbReference type="Pfam" id="PF00046">
    <property type="entry name" value="Homeodomain"/>
    <property type="match status" value="1"/>
</dbReference>
<dbReference type="GO" id="GO:0005634">
    <property type="term" value="C:nucleus"/>
    <property type="evidence" value="ECO:0007669"/>
    <property type="project" value="UniProtKB-SubCell"/>
</dbReference>
<dbReference type="InterPro" id="IPR009057">
    <property type="entry name" value="Homeodomain-like_sf"/>
</dbReference>
<feature type="DNA-binding region" description="Homeobox" evidence="5">
    <location>
        <begin position="243"/>
        <end position="302"/>
    </location>
</feature>
<dbReference type="PROSITE" id="PS50071">
    <property type="entry name" value="HOMEOBOX_2"/>
    <property type="match status" value="1"/>
</dbReference>
<dbReference type="GO" id="GO:0030154">
    <property type="term" value="P:cell differentiation"/>
    <property type="evidence" value="ECO:0007669"/>
    <property type="project" value="TreeGrafter"/>
</dbReference>
<dbReference type="PRINTS" id="PR00024">
    <property type="entry name" value="HOMEOBOX"/>
</dbReference>
<dbReference type="Gene3D" id="1.10.10.60">
    <property type="entry name" value="Homeodomain-like"/>
    <property type="match status" value="1"/>
</dbReference>
<dbReference type="AlphaFoldDB" id="A0A484BGE7"/>
<organism evidence="9 10">
    <name type="scientific">Drosophila navojoa</name>
    <name type="common">Fruit fly</name>
    <dbReference type="NCBI Taxonomy" id="7232"/>
    <lineage>
        <taxon>Eukaryota</taxon>
        <taxon>Metazoa</taxon>
        <taxon>Ecdysozoa</taxon>
        <taxon>Arthropoda</taxon>
        <taxon>Hexapoda</taxon>
        <taxon>Insecta</taxon>
        <taxon>Pterygota</taxon>
        <taxon>Neoptera</taxon>
        <taxon>Endopterygota</taxon>
        <taxon>Diptera</taxon>
        <taxon>Brachycera</taxon>
        <taxon>Muscomorpha</taxon>
        <taxon>Ephydroidea</taxon>
        <taxon>Drosophilidae</taxon>
        <taxon>Drosophila</taxon>
    </lineage>
</organism>
<dbReference type="InterPro" id="IPR001356">
    <property type="entry name" value="HD"/>
</dbReference>
<evidence type="ECO:0000256" key="2">
    <source>
        <dbReference type="ARBA" id="ARBA00023125"/>
    </source>
</evidence>
<reference evidence="9 10" key="1">
    <citation type="journal article" date="2019" name="J. Hered.">
        <title>An Improved Genome Assembly for Drosophila navojoa, the Basal Species in the mojavensis Cluster.</title>
        <authorList>
            <person name="Vanderlinde T."/>
            <person name="Dupim E.G."/>
            <person name="Nazario-Yepiz N.O."/>
            <person name="Carvalho A.B."/>
        </authorList>
    </citation>
    <scope>NUCLEOTIDE SEQUENCE [LARGE SCALE GENOMIC DNA]</scope>
    <source>
        <strain evidence="9">Navoj_Jal97</strain>
        <tissue evidence="9">Whole organism</tissue>
    </source>
</reference>
<proteinExistence type="predicted"/>